<dbReference type="Proteomes" id="UP000187134">
    <property type="component" value="Unassembled WGS sequence"/>
</dbReference>
<dbReference type="GO" id="GO:0016787">
    <property type="term" value="F:hydrolase activity"/>
    <property type="evidence" value="ECO:0007669"/>
    <property type="project" value="UniProtKB-KW"/>
</dbReference>
<dbReference type="InterPro" id="IPR050789">
    <property type="entry name" value="Diverse_Enzym_Activities"/>
</dbReference>
<evidence type="ECO:0000313" key="3">
    <source>
        <dbReference type="Proteomes" id="UP000187134"/>
    </source>
</evidence>
<dbReference type="AlphaFoldDB" id="A0A1R1BI89"/>
<name>A0A1R1BI89_PAEAM</name>
<feature type="domain" description="Beta-lactamase-related" evidence="1">
    <location>
        <begin position="11"/>
        <end position="373"/>
    </location>
</feature>
<proteinExistence type="predicted"/>
<organism evidence="2 3">
    <name type="scientific">Paenibacillus amylolyticus</name>
    <dbReference type="NCBI Taxonomy" id="1451"/>
    <lineage>
        <taxon>Bacteria</taxon>
        <taxon>Bacillati</taxon>
        <taxon>Bacillota</taxon>
        <taxon>Bacilli</taxon>
        <taxon>Bacillales</taxon>
        <taxon>Paenibacillaceae</taxon>
        <taxon>Paenibacillus</taxon>
    </lineage>
</organism>
<accession>A0A1R1BI89</accession>
<dbReference type="SUPFAM" id="SSF56601">
    <property type="entry name" value="beta-lactamase/transpeptidase-like"/>
    <property type="match status" value="1"/>
</dbReference>
<dbReference type="PANTHER" id="PTHR43283">
    <property type="entry name" value="BETA-LACTAMASE-RELATED"/>
    <property type="match status" value="1"/>
</dbReference>
<protein>
    <submittedName>
        <fullName evidence="2">Serine hydrolase</fullName>
    </submittedName>
</protein>
<dbReference type="InterPro" id="IPR012338">
    <property type="entry name" value="Beta-lactam/transpept-like"/>
</dbReference>
<gene>
    <name evidence="2" type="ORF">BK131_26530</name>
</gene>
<keyword evidence="2" id="KW-0378">Hydrolase</keyword>
<evidence type="ECO:0000259" key="1">
    <source>
        <dbReference type="Pfam" id="PF00144"/>
    </source>
</evidence>
<dbReference type="PANTHER" id="PTHR43283:SF3">
    <property type="entry name" value="BETA-LACTAMASE FAMILY PROTEIN (AFU_ORTHOLOGUE AFUA_5G07500)"/>
    <property type="match status" value="1"/>
</dbReference>
<dbReference type="OrthoDB" id="9770183at2"/>
<dbReference type="RefSeq" id="WP_076333878.1">
    <property type="nucleotide sequence ID" value="NZ_MRTJ01000019.1"/>
</dbReference>
<dbReference type="InterPro" id="IPR001466">
    <property type="entry name" value="Beta-lactam-related"/>
</dbReference>
<comment type="caution">
    <text evidence="2">The sequence shown here is derived from an EMBL/GenBank/DDBJ whole genome shotgun (WGS) entry which is preliminary data.</text>
</comment>
<sequence length="391" mass="43675">MLDSYIASQLKKTLEASVNNHEIAGANFMVIKDGKEVFYHDYGWADLESKHPLKRDSIFRLYSMTKPITATAVMILLERGDIDLFDPVSCYIPGFKNQRVEKNGQLVPVNREVNIHDLLNMTSGLLYDGAGATGQQSYKLFQELDSRLFSENPMSTMEFANRQGMGPLSFEPGTNWQYGTSADILGAVVEAVSGMRYGQFLRKELFDPLEMNDTGFWIPKEKRNRLAKTYQDDGEGKLKLYDGNHLGINHQMDCEPAFESGGAGIASTIDDAAKFTTMLLNQGIHNGIRLLKQKTIQYLTSASLTNGQQKGFDTWHTLLGHTYGNQMRIMTDPGKAGFIGSLGEYGWDGWLGAYFTNSPHDGLTVLFMVQKKDAGTLPITRKLRNIIFSSS</sequence>
<dbReference type="Gene3D" id="3.40.710.10">
    <property type="entry name" value="DD-peptidase/beta-lactamase superfamily"/>
    <property type="match status" value="1"/>
</dbReference>
<reference evidence="2 3" key="1">
    <citation type="submission" date="2016-11" db="EMBL/GenBank/DDBJ databases">
        <title>Paenibacillus species isolates.</title>
        <authorList>
            <person name="Beno S.M."/>
        </authorList>
    </citation>
    <scope>NUCLEOTIDE SEQUENCE [LARGE SCALE GENOMIC DNA]</scope>
    <source>
        <strain evidence="2 3">FSL H8-0246</strain>
    </source>
</reference>
<dbReference type="EMBL" id="MRTJ01000019">
    <property type="protein sequence ID" value="OMF07330.1"/>
    <property type="molecule type" value="Genomic_DNA"/>
</dbReference>
<dbReference type="Pfam" id="PF00144">
    <property type="entry name" value="Beta-lactamase"/>
    <property type="match status" value="1"/>
</dbReference>
<evidence type="ECO:0000313" key="2">
    <source>
        <dbReference type="EMBL" id="OMF07330.1"/>
    </source>
</evidence>